<gene>
    <name evidence="6" type="ORF">C3Y92_15325</name>
</gene>
<feature type="domain" description="4Fe-4S ferredoxin-type" evidence="5">
    <location>
        <begin position="113"/>
        <end position="142"/>
    </location>
</feature>
<evidence type="ECO:0000256" key="1">
    <source>
        <dbReference type="ARBA" id="ARBA00022485"/>
    </source>
</evidence>
<dbReference type="SUPFAM" id="SSF54862">
    <property type="entry name" value="4Fe-4S ferredoxins"/>
    <property type="match status" value="1"/>
</dbReference>
<dbReference type="Gene3D" id="3.30.70.20">
    <property type="match status" value="1"/>
</dbReference>
<dbReference type="AlphaFoldDB" id="A0A4P6HN85"/>
<dbReference type="GO" id="GO:0046872">
    <property type="term" value="F:metal ion binding"/>
    <property type="evidence" value="ECO:0007669"/>
    <property type="project" value="UniProtKB-KW"/>
</dbReference>
<sequence length="210" mass="21607">MIAEVVILETCRGVTSGVCPHAAPLSADTLAELVELAASAAVPEALAGLARPLRRHEQFRLAVAACPNACVRPQVADLGLVAVRGATIAPDACHGCGACAEACPDAAIQVTAGKAVIDQGTCLGCGVCTRVCPSRAIAGGPVAYRVFLGGRLGRRPRLGTELGRDLAPRQAVELARRTLAVFARDMRPGRRFADLVFPGGLPGLPAWALS</sequence>
<dbReference type="PROSITE" id="PS00198">
    <property type="entry name" value="4FE4S_FER_1"/>
    <property type="match status" value="2"/>
</dbReference>
<keyword evidence="2" id="KW-0479">Metal-binding</keyword>
<keyword evidence="7" id="KW-1185">Reference proteome</keyword>
<name>A0A4P6HN85_9BACT</name>
<evidence type="ECO:0000313" key="7">
    <source>
        <dbReference type="Proteomes" id="UP000293296"/>
    </source>
</evidence>
<proteinExistence type="predicted"/>
<feature type="domain" description="4Fe-4S ferredoxin-type" evidence="5">
    <location>
        <begin position="84"/>
        <end position="111"/>
    </location>
</feature>
<protein>
    <submittedName>
        <fullName evidence="6">[Fe-S]-binding protein</fullName>
    </submittedName>
</protein>
<dbReference type="GO" id="GO:0020037">
    <property type="term" value="F:heme binding"/>
    <property type="evidence" value="ECO:0007669"/>
    <property type="project" value="InterPro"/>
</dbReference>
<evidence type="ECO:0000313" key="6">
    <source>
        <dbReference type="EMBL" id="QAZ68525.1"/>
    </source>
</evidence>
<evidence type="ECO:0000256" key="3">
    <source>
        <dbReference type="ARBA" id="ARBA00023004"/>
    </source>
</evidence>
<dbReference type="GO" id="GO:0016491">
    <property type="term" value="F:oxidoreductase activity"/>
    <property type="evidence" value="ECO:0007669"/>
    <property type="project" value="InterPro"/>
</dbReference>
<dbReference type="KEGG" id="dcb:C3Y92_15325"/>
<dbReference type="EMBL" id="CP026538">
    <property type="protein sequence ID" value="QAZ68525.1"/>
    <property type="molecule type" value="Genomic_DNA"/>
</dbReference>
<dbReference type="InterPro" id="IPR050157">
    <property type="entry name" value="PSI_iron-sulfur_center"/>
</dbReference>
<keyword evidence="1" id="KW-0004">4Fe-4S</keyword>
<dbReference type="Pfam" id="PF01077">
    <property type="entry name" value="NIR_SIR"/>
    <property type="match status" value="1"/>
</dbReference>
<dbReference type="InterPro" id="IPR017896">
    <property type="entry name" value="4Fe4S_Fe-S-bd"/>
</dbReference>
<dbReference type="Pfam" id="PF00037">
    <property type="entry name" value="Fer4"/>
    <property type="match status" value="2"/>
</dbReference>
<evidence type="ECO:0000256" key="2">
    <source>
        <dbReference type="ARBA" id="ARBA00022723"/>
    </source>
</evidence>
<dbReference type="PANTHER" id="PTHR24960">
    <property type="entry name" value="PHOTOSYSTEM I IRON-SULFUR CENTER-RELATED"/>
    <property type="match status" value="1"/>
</dbReference>
<evidence type="ECO:0000259" key="5">
    <source>
        <dbReference type="PROSITE" id="PS51379"/>
    </source>
</evidence>
<organism evidence="6 7">
    <name type="scientific">Solidesulfovibrio carbinolicus</name>
    <dbReference type="NCBI Taxonomy" id="296842"/>
    <lineage>
        <taxon>Bacteria</taxon>
        <taxon>Pseudomonadati</taxon>
        <taxon>Thermodesulfobacteriota</taxon>
        <taxon>Desulfovibrionia</taxon>
        <taxon>Desulfovibrionales</taxon>
        <taxon>Desulfovibrionaceae</taxon>
        <taxon>Solidesulfovibrio</taxon>
    </lineage>
</organism>
<dbReference type="PROSITE" id="PS51379">
    <property type="entry name" value="4FE4S_FER_2"/>
    <property type="match status" value="2"/>
</dbReference>
<dbReference type="InterPro" id="IPR017900">
    <property type="entry name" value="4Fe4S_Fe_S_CS"/>
</dbReference>
<dbReference type="Gene3D" id="3.30.413.10">
    <property type="entry name" value="Sulfite Reductase Hemoprotein, domain 1"/>
    <property type="match status" value="1"/>
</dbReference>
<evidence type="ECO:0000256" key="4">
    <source>
        <dbReference type="ARBA" id="ARBA00023014"/>
    </source>
</evidence>
<dbReference type="SUPFAM" id="SSF56014">
    <property type="entry name" value="Nitrite and sulphite reductase 4Fe-4S domain-like"/>
    <property type="match status" value="1"/>
</dbReference>
<dbReference type="Proteomes" id="UP000293296">
    <property type="component" value="Chromosome"/>
</dbReference>
<dbReference type="InterPro" id="IPR045854">
    <property type="entry name" value="NO2/SO3_Rdtase_4Fe4S_sf"/>
</dbReference>
<dbReference type="RefSeq" id="WP_129354048.1">
    <property type="nucleotide sequence ID" value="NZ_CP026538.1"/>
</dbReference>
<keyword evidence="3" id="KW-0408">Iron</keyword>
<keyword evidence="4" id="KW-0411">Iron-sulfur</keyword>
<accession>A0A4P6HN85</accession>
<dbReference type="OrthoDB" id="9800558at2"/>
<dbReference type="InterPro" id="IPR006067">
    <property type="entry name" value="NO2/SO3_Rdtase_4Fe4S_dom"/>
</dbReference>
<dbReference type="PANTHER" id="PTHR24960:SF79">
    <property type="entry name" value="PHOTOSYSTEM I IRON-SULFUR CENTER"/>
    <property type="match status" value="1"/>
</dbReference>
<dbReference type="GO" id="GO:0051539">
    <property type="term" value="F:4 iron, 4 sulfur cluster binding"/>
    <property type="evidence" value="ECO:0007669"/>
    <property type="project" value="UniProtKB-KW"/>
</dbReference>
<reference evidence="6 7" key="1">
    <citation type="submission" date="2018-02" db="EMBL/GenBank/DDBJ databases">
        <title>Genome sequence of Desulfovibrio carbinolicus DSM 3852.</title>
        <authorList>
            <person name="Wilbanks E."/>
            <person name="Skennerton C.T."/>
            <person name="Orphan V.J."/>
        </authorList>
    </citation>
    <scope>NUCLEOTIDE SEQUENCE [LARGE SCALE GENOMIC DNA]</scope>
    <source>
        <strain evidence="6 7">DSM 3852</strain>
    </source>
</reference>